<evidence type="ECO:0000256" key="13">
    <source>
        <dbReference type="PIRSR" id="PIRSR602401-1"/>
    </source>
</evidence>
<dbReference type="GO" id="GO:0016705">
    <property type="term" value="F:oxidoreductase activity, acting on paired donors, with incorporation or reduction of molecular oxygen"/>
    <property type="evidence" value="ECO:0007669"/>
    <property type="project" value="InterPro"/>
</dbReference>
<dbReference type="FunFam" id="1.10.630.10:FF:000097">
    <property type="entry name" value="Cytochrome P-450 19"/>
    <property type="match status" value="1"/>
</dbReference>
<dbReference type="Pfam" id="PF00067">
    <property type="entry name" value="p450"/>
    <property type="match status" value="1"/>
</dbReference>
<keyword evidence="12" id="KW-0472">Membrane</keyword>
<organism evidence="15 16">
    <name type="scientific">Senna tora</name>
    <dbReference type="NCBI Taxonomy" id="362788"/>
    <lineage>
        <taxon>Eukaryota</taxon>
        <taxon>Viridiplantae</taxon>
        <taxon>Streptophyta</taxon>
        <taxon>Embryophyta</taxon>
        <taxon>Tracheophyta</taxon>
        <taxon>Spermatophyta</taxon>
        <taxon>Magnoliopsida</taxon>
        <taxon>eudicotyledons</taxon>
        <taxon>Gunneridae</taxon>
        <taxon>Pentapetalae</taxon>
        <taxon>rosids</taxon>
        <taxon>fabids</taxon>
        <taxon>Fabales</taxon>
        <taxon>Fabaceae</taxon>
        <taxon>Caesalpinioideae</taxon>
        <taxon>Cassia clade</taxon>
        <taxon>Senna</taxon>
    </lineage>
</organism>
<evidence type="ECO:0000256" key="9">
    <source>
        <dbReference type="ARBA" id="ARBA00023002"/>
    </source>
</evidence>
<dbReference type="InterPro" id="IPR002401">
    <property type="entry name" value="Cyt_P450_E_grp-I"/>
</dbReference>
<keyword evidence="9 14" id="KW-0560">Oxidoreductase</keyword>
<dbReference type="PANTHER" id="PTHR47944:SF4">
    <property type="entry name" value="OS09G0441700 PROTEIN"/>
    <property type="match status" value="1"/>
</dbReference>
<evidence type="ECO:0000313" key="16">
    <source>
        <dbReference type="Proteomes" id="UP000634136"/>
    </source>
</evidence>
<evidence type="ECO:0000256" key="3">
    <source>
        <dbReference type="ARBA" id="ARBA00004913"/>
    </source>
</evidence>
<evidence type="ECO:0000256" key="1">
    <source>
        <dbReference type="ARBA" id="ARBA00001971"/>
    </source>
</evidence>
<comment type="subcellular location">
    <subcellularLocation>
        <location evidence="2">Membrane</location>
        <topology evidence="2">Single-pass membrane protein</topology>
    </subcellularLocation>
</comment>
<dbReference type="GO" id="GO:0016020">
    <property type="term" value="C:membrane"/>
    <property type="evidence" value="ECO:0007669"/>
    <property type="project" value="UniProtKB-SubCell"/>
</dbReference>
<keyword evidence="16" id="KW-1185">Reference proteome</keyword>
<dbReference type="CDD" id="cd20618">
    <property type="entry name" value="CYP71_clan"/>
    <property type="match status" value="1"/>
</dbReference>
<evidence type="ECO:0000256" key="8">
    <source>
        <dbReference type="ARBA" id="ARBA00022989"/>
    </source>
</evidence>
<name>A0A834XFY8_9FABA</name>
<keyword evidence="5 13" id="KW-0349">Heme</keyword>
<comment type="pathway">
    <text evidence="3">Alkaloid biosynthesis.</text>
</comment>
<dbReference type="PANTHER" id="PTHR47944">
    <property type="entry name" value="CYTOCHROME P450 98A9"/>
    <property type="match status" value="1"/>
</dbReference>
<dbReference type="InterPro" id="IPR036396">
    <property type="entry name" value="Cyt_P450_sf"/>
</dbReference>
<dbReference type="PRINTS" id="PR00463">
    <property type="entry name" value="EP450I"/>
</dbReference>
<accession>A0A834XFY8</accession>
<comment type="cofactor">
    <cofactor evidence="1 13">
        <name>heme</name>
        <dbReference type="ChEBI" id="CHEBI:30413"/>
    </cofactor>
</comment>
<evidence type="ECO:0000256" key="14">
    <source>
        <dbReference type="RuleBase" id="RU000461"/>
    </source>
</evidence>
<keyword evidence="6" id="KW-0812">Transmembrane</keyword>
<keyword evidence="11 14" id="KW-0503">Monooxygenase</keyword>
<dbReference type="OrthoDB" id="2789670at2759"/>
<keyword evidence="8" id="KW-1133">Transmembrane helix</keyword>
<evidence type="ECO:0000256" key="6">
    <source>
        <dbReference type="ARBA" id="ARBA00022692"/>
    </source>
</evidence>
<keyword evidence="10 13" id="KW-0408">Iron</keyword>
<sequence>MALSIAALWLTISFVLLFFLLPLRHGYRRYNLPPGPKPWPIIGNLHTLFAAPLHRSLHALSQKYGAIMSLRLGSNLVVVGSSAQMAQAFLKTHDASLASRPKTTAGKYTTYNYSNILWAPHGPQWRQARRLCFTELFSPKSMESSEYIRKEEMKTLINNLFISSNKAIVLKENLNILNLGIISRMVLGKKYVERTGNGYITPEEFKHMLDEFFFLNGCMNIGDLIPWIGFLDLQGYVKRMKVLSEKFDGFMEYVLDEHIERRKRLHEEDDDENVDKDMVDVLLKFQEDPKVKLERHRVKAITQDLLIGGTQTSAITVEWAMSELLRKPEILKEATKELDKVIGKERWIEEQDILKLPYIKAIVKETMRLHPALPTLVPRLALEDSNINGYDIPKGTQVLVNVWAIGRDPTIWDNPYEFEPERFLIGKNYKANNIDVEGHDFELLPFGAGRRMCVGYPLGLKVIQTCLANLIHGFDWKLGGEMKKEELNMEEGNGLSIARKIPLEVMVEPRLPLHLYSLP</sequence>
<dbReference type="GO" id="GO:0044550">
    <property type="term" value="P:secondary metabolite biosynthetic process"/>
    <property type="evidence" value="ECO:0007669"/>
    <property type="project" value="UniProtKB-ARBA"/>
</dbReference>
<keyword evidence="7 13" id="KW-0479">Metal-binding</keyword>
<feature type="binding site" description="axial binding residue" evidence="13">
    <location>
        <position position="453"/>
    </location>
    <ligand>
        <name>heme</name>
        <dbReference type="ChEBI" id="CHEBI:30413"/>
    </ligand>
    <ligandPart>
        <name>Fe</name>
        <dbReference type="ChEBI" id="CHEBI:18248"/>
    </ligandPart>
</feature>
<dbReference type="GO" id="GO:0005506">
    <property type="term" value="F:iron ion binding"/>
    <property type="evidence" value="ECO:0007669"/>
    <property type="project" value="InterPro"/>
</dbReference>
<comment type="similarity">
    <text evidence="4 14">Belongs to the cytochrome P450 family.</text>
</comment>
<evidence type="ECO:0000256" key="4">
    <source>
        <dbReference type="ARBA" id="ARBA00010617"/>
    </source>
</evidence>
<evidence type="ECO:0000256" key="12">
    <source>
        <dbReference type="ARBA" id="ARBA00023136"/>
    </source>
</evidence>
<protein>
    <submittedName>
        <fullName evidence="15">Cytochrome P450 71A1-like</fullName>
    </submittedName>
</protein>
<gene>
    <name evidence="15" type="ORF">G2W53_000554</name>
</gene>
<dbReference type="GO" id="GO:0020037">
    <property type="term" value="F:heme binding"/>
    <property type="evidence" value="ECO:0007669"/>
    <property type="project" value="InterPro"/>
</dbReference>
<dbReference type="PRINTS" id="PR00385">
    <property type="entry name" value="P450"/>
</dbReference>
<dbReference type="Proteomes" id="UP000634136">
    <property type="component" value="Unassembled WGS sequence"/>
</dbReference>
<evidence type="ECO:0000256" key="10">
    <source>
        <dbReference type="ARBA" id="ARBA00023004"/>
    </source>
</evidence>
<evidence type="ECO:0000256" key="7">
    <source>
        <dbReference type="ARBA" id="ARBA00022723"/>
    </source>
</evidence>
<dbReference type="InterPro" id="IPR001128">
    <property type="entry name" value="Cyt_P450"/>
</dbReference>
<evidence type="ECO:0000256" key="5">
    <source>
        <dbReference type="ARBA" id="ARBA00022617"/>
    </source>
</evidence>
<dbReference type="EMBL" id="JAAIUW010000001">
    <property type="protein sequence ID" value="KAF7843649.1"/>
    <property type="molecule type" value="Genomic_DNA"/>
</dbReference>
<evidence type="ECO:0000313" key="15">
    <source>
        <dbReference type="EMBL" id="KAF7843649.1"/>
    </source>
</evidence>
<dbReference type="AlphaFoldDB" id="A0A834XFY8"/>
<comment type="caution">
    <text evidence="15">The sequence shown here is derived from an EMBL/GenBank/DDBJ whole genome shotgun (WGS) entry which is preliminary data.</text>
</comment>
<evidence type="ECO:0000256" key="11">
    <source>
        <dbReference type="ARBA" id="ARBA00023033"/>
    </source>
</evidence>
<reference evidence="15" key="1">
    <citation type="submission" date="2020-09" db="EMBL/GenBank/DDBJ databases">
        <title>Genome-Enabled Discovery of Anthraquinone Biosynthesis in Senna tora.</title>
        <authorList>
            <person name="Kang S.-H."/>
            <person name="Pandey R.P."/>
            <person name="Lee C.-M."/>
            <person name="Sim J.-S."/>
            <person name="Jeong J.-T."/>
            <person name="Choi B.-S."/>
            <person name="Jung M."/>
            <person name="Ginzburg D."/>
            <person name="Zhao K."/>
            <person name="Won S.Y."/>
            <person name="Oh T.-J."/>
            <person name="Yu Y."/>
            <person name="Kim N.-H."/>
            <person name="Lee O.R."/>
            <person name="Lee T.-H."/>
            <person name="Bashyal P."/>
            <person name="Kim T.-S."/>
            <person name="Lee W.-H."/>
            <person name="Kawkins C."/>
            <person name="Kim C.-K."/>
            <person name="Kim J.S."/>
            <person name="Ahn B.O."/>
            <person name="Rhee S.Y."/>
            <person name="Sohng J.K."/>
        </authorList>
    </citation>
    <scope>NUCLEOTIDE SEQUENCE</scope>
    <source>
        <tissue evidence="15">Leaf</tissue>
    </source>
</reference>
<dbReference type="SUPFAM" id="SSF48264">
    <property type="entry name" value="Cytochrome P450"/>
    <property type="match status" value="1"/>
</dbReference>
<dbReference type="InterPro" id="IPR017972">
    <property type="entry name" value="Cyt_P450_CS"/>
</dbReference>
<dbReference type="Gene3D" id="1.10.630.10">
    <property type="entry name" value="Cytochrome P450"/>
    <property type="match status" value="1"/>
</dbReference>
<proteinExistence type="inferred from homology"/>
<dbReference type="PROSITE" id="PS00086">
    <property type="entry name" value="CYTOCHROME_P450"/>
    <property type="match status" value="1"/>
</dbReference>
<dbReference type="GO" id="GO:0004497">
    <property type="term" value="F:monooxygenase activity"/>
    <property type="evidence" value="ECO:0007669"/>
    <property type="project" value="UniProtKB-KW"/>
</dbReference>
<evidence type="ECO:0000256" key="2">
    <source>
        <dbReference type="ARBA" id="ARBA00004167"/>
    </source>
</evidence>